<dbReference type="Pfam" id="PF05199">
    <property type="entry name" value="GMC_oxred_C"/>
    <property type="match status" value="1"/>
</dbReference>
<dbReference type="AlphaFoldDB" id="A0A7R9MCA4"/>
<dbReference type="SUPFAM" id="SSF51905">
    <property type="entry name" value="FAD/NAD(P)-binding domain"/>
    <property type="match status" value="1"/>
</dbReference>
<sequence>MTLRHPYSATPALLFQQKLNSNRLSGDLMARHCSFTDMQPPADLFAKIGCPVCPGRYMYECTEGLKCLVQYYSATSYHPGGSCRMGSIDRPDVVVDPQLRVKNVKNLRVCDSSIFPTIPNSNTAAPTITVGYKCAQFIKQIIQINMINSL</sequence>
<reference evidence="3" key="1">
    <citation type="submission" date="2020-11" db="EMBL/GenBank/DDBJ databases">
        <authorList>
            <person name="Tran Van P."/>
        </authorList>
    </citation>
    <scope>NUCLEOTIDE SEQUENCE</scope>
</reference>
<dbReference type="InterPro" id="IPR007867">
    <property type="entry name" value="GMC_OxRtase_C"/>
</dbReference>
<dbReference type="InterPro" id="IPR036188">
    <property type="entry name" value="FAD/NAD-bd_sf"/>
</dbReference>
<dbReference type="OrthoDB" id="269227at2759"/>
<dbReference type="GO" id="GO:0050660">
    <property type="term" value="F:flavin adenine dinucleotide binding"/>
    <property type="evidence" value="ECO:0007669"/>
    <property type="project" value="InterPro"/>
</dbReference>
<dbReference type="GO" id="GO:0016614">
    <property type="term" value="F:oxidoreductase activity, acting on CH-OH group of donors"/>
    <property type="evidence" value="ECO:0007669"/>
    <property type="project" value="InterPro"/>
</dbReference>
<accession>A0A7R9MCA4</accession>
<organism evidence="3">
    <name type="scientific">Oppiella nova</name>
    <dbReference type="NCBI Taxonomy" id="334625"/>
    <lineage>
        <taxon>Eukaryota</taxon>
        <taxon>Metazoa</taxon>
        <taxon>Ecdysozoa</taxon>
        <taxon>Arthropoda</taxon>
        <taxon>Chelicerata</taxon>
        <taxon>Arachnida</taxon>
        <taxon>Acari</taxon>
        <taxon>Acariformes</taxon>
        <taxon>Sarcoptiformes</taxon>
        <taxon>Oribatida</taxon>
        <taxon>Brachypylina</taxon>
        <taxon>Oppioidea</taxon>
        <taxon>Oppiidae</taxon>
        <taxon>Oppiella</taxon>
    </lineage>
</organism>
<evidence type="ECO:0000313" key="4">
    <source>
        <dbReference type="Proteomes" id="UP000728032"/>
    </source>
</evidence>
<dbReference type="Gene3D" id="3.50.50.60">
    <property type="entry name" value="FAD/NAD(P)-binding domain"/>
    <property type="match status" value="1"/>
</dbReference>
<dbReference type="PANTHER" id="PTHR11552">
    <property type="entry name" value="GLUCOSE-METHANOL-CHOLINE GMC OXIDOREDUCTASE"/>
    <property type="match status" value="1"/>
</dbReference>
<protein>
    <recommendedName>
        <fullName evidence="2">Glucose-methanol-choline oxidoreductase C-terminal domain-containing protein</fullName>
    </recommendedName>
</protein>
<gene>
    <name evidence="3" type="ORF">ONB1V03_LOCUS14196</name>
</gene>
<dbReference type="Gene3D" id="3.30.560.10">
    <property type="entry name" value="Glucose Oxidase, domain 3"/>
    <property type="match status" value="1"/>
</dbReference>
<evidence type="ECO:0000259" key="2">
    <source>
        <dbReference type="Pfam" id="PF05199"/>
    </source>
</evidence>
<dbReference type="EMBL" id="CAJPVJ010013231">
    <property type="protein sequence ID" value="CAG2174756.1"/>
    <property type="molecule type" value="Genomic_DNA"/>
</dbReference>
<name>A0A7R9MCA4_9ACAR</name>
<dbReference type="PANTHER" id="PTHR11552:SF147">
    <property type="entry name" value="CHOLINE DEHYDROGENASE, MITOCHONDRIAL"/>
    <property type="match status" value="1"/>
</dbReference>
<keyword evidence="4" id="KW-1185">Reference proteome</keyword>
<dbReference type="EMBL" id="OC928056">
    <property type="protein sequence ID" value="CAD7657570.1"/>
    <property type="molecule type" value="Genomic_DNA"/>
</dbReference>
<evidence type="ECO:0000256" key="1">
    <source>
        <dbReference type="ARBA" id="ARBA00010790"/>
    </source>
</evidence>
<dbReference type="InterPro" id="IPR012132">
    <property type="entry name" value="GMC_OxRdtase"/>
</dbReference>
<proteinExistence type="inferred from homology"/>
<dbReference type="Proteomes" id="UP000728032">
    <property type="component" value="Unassembled WGS sequence"/>
</dbReference>
<comment type="similarity">
    <text evidence="1">Belongs to the GMC oxidoreductase family.</text>
</comment>
<evidence type="ECO:0000313" key="3">
    <source>
        <dbReference type="EMBL" id="CAD7657570.1"/>
    </source>
</evidence>
<feature type="domain" description="Glucose-methanol-choline oxidoreductase C-terminal" evidence="2">
    <location>
        <begin position="60"/>
        <end position="131"/>
    </location>
</feature>